<organism evidence="1 2">
    <name type="scientific">Fragilariopsis cylindrus CCMP1102</name>
    <dbReference type="NCBI Taxonomy" id="635003"/>
    <lineage>
        <taxon>Eukaryota</taxon>
        <taxon>Sar</taxon>
        <taxon>Stramenopiles</taxon>
        <taxon>Ochrophyta</taxon>
        <taxon>Bacillariophyta</taxon>
        <taxon>Bacillariophyceae</taxon>
        <taxon>Bacillariophycidae</taxon>
        <taxon>Bacillariales</taxon>
        <taxon>Bacillariaceae</taxon>
        <taxon>Fragilariopsis</taxon>
    </lineage>
</organism>
<evidence type="ECO:0000313" key="2">
    <source>
        <dbReference type="Proteomes" id="UP000095751"/>
    </source>
</evidence>
<keyword evidence="2" id="KW-1185">Reference proteome</keyword>
<reference evidence="1 2" key="1">
    <citation type="submission" date="2016-09" db="EMBL/GenBank/DDBJ databases">
        <title>Extensive genetic diversity and differential bi-allelic expression allows diatom success in the polar Southern Ocean.</title>
        <authorList>
            <consortium name="DOE Joint Genome Institute"/>
            <person name="Mock T."/>
            <person name="Otillar R.P."/>
            <person name="Strauss J."/>
            <person name="Dupont C."/>
            <person name="Frickenhaus S."/>
            <person name="Maumus F."/>
            <person name="Mcmullan M."/>
            <person name="Sanges R."/>
            <person name="Schmutz J."/>
            <person name="Toseland A."/>
            <person name="Valas R."/>
            <person name="Veluchamy A."/>
            <person name="Ward B.J."/>
            <person name="Allen A."/>
            <person name="Barry K."/>
            <person name="Falciatore A."/>
            <person name="Ferrante M."/>
            <person name="Fortunato A.E."/>
            <person name="Gloeckner G."/>
            <person name="Gruber A."/>
            <person name="Hipkin R."/>
            <person name="Janech M."/>
            <person name="Kroth P."/>
            <person name="Leese F."/>
            <person name="Lindquist E."/>
            <person name="Lyon B.R."/>
            <person name="Martin J."/>
            <person name="Mayer C."/>
            <person name="Parker M."/>
            <person name="Quesneville H."/>
            <person name="Raymond J."/>
            <person name="Uhlig C."/>
            <person name="Valentin K.U."/>
            <person name="Worden A.Z."/>
            <person name="Armbrust E.V."/>
            <person name="Bowler C."/>
            <person name="Green B."/>
            <person name="Moulton V."/>
            <person name="Van Oosterhout C."/>
            <person name="Grigoriev I."/>
        </authorList>
    </citation>
    <scope>NUCLEOTIDE SEQUENCE [LARGE SCALE GENOMIC DNA]</scope>
    <source>
        <strain evidence="1 2">CCMP1102</strain>
    </source>
</reference>
<dbReference type="InParanoid" id="A0A1E7EQ10"/>
<gene>
    <name evidence="1" type="ORF">FRACYDRAFT_250292</name>
</gene>
<sequence length="214" mass="24788">MKIHPPSTTSSLLSAPLFPSEITDDATATPALQQRRKSVRSVRFFNKVFVKRTISRHSMTQQEKYNCWLQGYEFLMIKERNYTVIEQIHQERIMQNCDELYCQSALDNISGHLHSNNGNNGNDSSNTNEPSLCLRGLEWGLELESLRKLSYRLDASEEVFIEQEEQCLRDYNDDEAIACAYFSVSSGCQIRAELTALRDREAIEDYIMYDNYET</sequence>
<proteinExistence type="predicted"/>
<dbReference type="AlphaFoldDB" id="A0A1E7EQ10"/>
<dbReference type="EMBL" id="KV784382">
    <property type="protein sequence ID" value="OEU08070.1"/>
    <property type="molecule type" value="Genomic_DNA"/>
</dbReference>
<protein>
    <submittedName>
        <fullName evidence="1">Uncharacterized protein</fullName>
    </submittedName>
</protein>
<dbReference type="KEGG" id="fcy:FRACYDRAFT_250292"/>
<name>A0A1E7EQ10_9STRA</name>
<dbReference type="Proteomes" id="UP000095751">
    <property type="component" value="Unassembled WGS sequence"/>
</dbReference>
<accession>A0A1E7EQ10</accession>
<evidence type="ECO:0000313" key="1">
    <source>
        <dbReference type="EMBL" id="OEU08070.1"/>
    </source>
</evidence>